<feature type="domain" description="N-acetyltransferase" evidence="1">
    <location>
        <begin position="35"/>
        <end position="184"/>
    </location>
</feature>
<sequence>MLKKNIRSVKLIRTERGIQMKKDVFQNCPIYQSDRFEIRKMEMKDAHELFRCYSNPQAARYFNGDCCGDDFYYTDYEKFLECMKFWESRYQVRDFVRFTIVDQKQKEIAGMVEICPSYKYSADGSKIGILRIDLLPEYENEKMLNELLTLILEHIYEDFEVQAVLIKAQEYATARRSILKQFHFVAAMDECNISFRDYFIRF</sequence>
<evidence type="ECO:0000313" key="2">
    <source>
        <dbReference type="EMBL" id="VYT78551.1"/>
    </source>
</evidence>
<dbReference type="AlphaFoldDB" id="A0A6N2ZGY3"/>
<gene>
    <name evidence="2" type="ORF">RGLFYP36_03195</name>
</gene>
<dbReference type="InterPro" id="IPR000182">
    <property type="entry name" value="GNAT_dom"/>
</dbReference>
<evidence type="ECO:0000259" key="1">
    <source>
        <dbReference type="Pfam" id="PF13302"/>
    </source>
</evidence>
<organism evidence="2">
    <name type="scientific">Mediterraneibacter gnavus</name>
    <name type="common">Ruminococcus gnavus</name>
    <dbReference type="NCBI Taxonomy" id="33038"/>
    <lineage>
        <taxon>Bacteria</taxon>
        <taxon>Bacillati</taxon>
        <taxon>Bacillota</taxon>
        <taxon>Clostridia</taxon>
        <taxon>Lachnospirales</taxon>
        <taxon>Lachnospiraceae</taxon>
        <taxon>Mediterraneibacter</taxon>
    </lineage>
</organism>
<dbReference type="Gene3D" id="3.40.630.30">
    <property type="match status" value="1"/>
</dbReference>
<dbReference type="GO" id="GO:0016747">
    <property type="term" value="F:acyltransferase activity, transferring groups other than amino-acyl groups"/>
    <property type="evidence" value="ECO:0007669"/>
    <property type="project" value="InterPro"/>
</dbReference>
<dbReference type="Pfam" id="PF13302">
    <property type="entry name" value="Acetyltransf_3"/>
    <property type="match status" value="1"/>
</dbReference>
<dbReference type="InterPro" id="IPR016181">
    <property type="entry name" value="Acyl_CoA_acyltransferase"/>
</dbReference>
<protein>
    <recommendedName>
        <fullName evidence="1">N-acetyltransferase domain-containing protein</fullName>
    </recommendedName>
</protein>
<name>A0A6N2ZGY3_MEDGN</name>
<accession>A0A6N2ZGY3</accession>
<dbReference type="EMBL" id="CACRUU010000021">
    <property type="protein sequence ID" value="VYT78551.1"/>
    <property type="molecule type" value="Genomic_DNA"/>
</dbReference>
<proteinExistence type="predicted"/>
<reference evidence="2" key="1">
    <citation type="submission" date="2019-11" db="EMBL/GenBank/DDBJ databases">
        <authorList>
            <person name="Feng L."/>
        </authorList>
    </citation>
    <scope>NUCLEOTIDE SEQUENCE</scope>
    <source>
        <strain evidence="2">RgnavusLFYP36</strain>
    </source>
</reference>
<dbReference type="SUPFAM" id="SSF55729">
    <property type="entry name" value="Acyl-CoA N-acyltransferases (Nat)"/>
    <property type="match status" value="1"/>
</dbReference>